<feature type="region of interest" description="Disordered" evidence="3">
    <location>
        <begin position="525"/>
        <end position="596"/>
    </location>
</feature>
<feature type="region of interest" description="Disordered" evidence="3">
    <location>
        <begin position="660"/>
        <end position="685"/>
    </location>
</feature>
<keyword evidence="4" id="KW-0472">Membrane</keyword>
<keyword evidence="1" id="KW-0862">Zinc</keyword>
<name>A0A8H6AWM7_9HELO</name>
<dbReference type="Gene3D" id="3.30.160.60">
    <property type="entry name" value="Classic Zinc Finger"/>
    <property type="match status" value="2"/>
</dbReference>
<dbReference type="RefSeq" id="XP_037193903.1">
    <property type="nucleotide sequence ID" value="XM_037333816.1"/>
</dbReference>
<feature type="region of interest" description="Disordered" evidence="3">
    <location>
        <begin position="316"/>
        <end position="407"/>
    </location>
</feature>
<evidence type="ECO:0000313" key="7">
    <source>
        <dbReference type="Proteomes" id="UP000531561"/>
    </source>
</evidence>
<evidence type="ECO:0000256" key="2">
    <source>
        <dbReference type="SAM" id="Coils"/>
    </source>
</evidence>
<dbReference type="InterPro" id="IPR059009">
    <property type="entry name" value="Znf_C2H2_17_1st"/>
</dbReference>
<sequence length="799" mass="91088">MSTQAQAQYRKEYMQPVRVNTQATSVLPKHAVELFKKKLITTEEGGSGVNRQKTSQKRFQGMSYRSSSSIILRAGCSIMLLVLCNCYLLLIALIVRHFAKKPSRTAFDISRRPYFRPGTGFGRREHLFGDGWFLEWPGGQRPLNSTWPWSGVKLSILVLWGVCWMFYMRMECWQQAQPHTSHSHSHPQTSLRKASRPSAFHLSPTAKNYLPLDQQTGSVIKQEQEPYDPFIFGQHQGNHSNYTQGNHLQRPSDSNWPLLFDPHLNTTRICKHNTENQGTFQPIPKADQTWYPTREYAYTQAAAPRTQQVLLAMSNTPERQNRQSKSPVPPQGSYNKEGITDSDNITSHNSNPDHDTNGLVPTLPAVPGVSKLQTDITTVGPPSLIAEGRESENHPTEKNGGGDEKNRLLSVAGTSPHHFSAQGKHQFAASQAGYQALHYQESNNQPENHQAGLYERGNHLPYEYPLNIHPPPSRDNTYFPEDYDHNPDSNFFQYQDNSRPNNNMSLSYESRSFMTDTQYPMQMAHETQEQDEFKPHDEHNYPSPPPPMSENPYTTQPMTETPDHPSLELPELPKDEEEAPSPGRSKPVPKPDREITKDANGRFYCTWPGCTEEVKDFNRKCEWSKHMDKHDRPYRCKEPGCEKLPGFTYSGGLLRHEREVHGKHGGPKKQLNCPHPNCKRHTGKGFSRQENLNEHLRRVHTADTGMTQISQMNMDETEEDASQAIITGMKRKRGNSKGDVSELESLREEIKKMKAENDELKRQSQAQQAQTAEVMRQLVELQNLATLQHPRMNAPQATM</sequence>
<evidence type="ECO:0000256" key="4">
    <source>
        <dbReference type="SAM" id="Phobius"/>
    </source>
</evidence>
<reference evidence="6 7" key="1">
    <citation type="journal article" date="2020" name="Phytopathology">
        <title>A high-quality genome resource of Botrytis fragariae, a new and rapidly spreading fungal pathogen causing strawberry gray mold in the U.S.A.</title>
        <authorList>
            <person name="Wu Y."/>
            <person name="Saski C.A."/>
            <person name="Schnabel G."/>
            <person name="Xiao S."/>
            <person name="Hu M."/>
        </authorList>
    </citation>
    <scope>NUCLEOTIDE SEQUENCE [LARGE SCALE GENOMIC DNA]</scope>
    <source>
        <strain evidence="6 7">BVB16</strain>
    </source>
</reference>
<protein>
    <submittedName>
        <fullName evidence="6">Putative c2h2 transcription factor protein</fullName>
    </submittedName>
</protein>
<organism evidence="6 7">
    <name type="scientific">Botrytis fragariae</name>
    <dbReference type="NCBI Taxonomy" id="1964551"/>
    <lineage>
        <taxon>Eukaryota</taxon>
        <taxon>Fungi</taxon>
        <taxon>Dikarya</taxon>
        <taxon>Ascomycota</taxon>
        <taxon>Pezizomycotina</taxon>
        <taxon>Leotiomycetes</taxon>
        <taxon>Helotiales</taxon>
        <taxon>Sclerotiniaceae</taxon>
        <taxon>Botrytis</taxon>
    </lineage>
</organism>
<evidence type="ECO:0000256" key="3">
    <source>
        <dbReference type="SAM" id="MobiDB-lite"/>
    </source>
</evidence>
<feature type="transmembrane region" description="Helical" evidence="4">
    <location>
        <begin position="70"/>
        <end position="95"/>
    </location>
</feature>
<dbReference type="EMBL" id="JABFCT010000006">
    <property type="protein sequence ID" value="KAF5874957.1"/>
    <property type="molecule type" value="Genomic_DNA"/>
</dbReference>
<dbReference type="InterPro" id="IPR013087">
    <property type="entry name" value="Znf_C2H2_type"/>
</dbReference>
<feature type="coiled-coil region" evidence="2">
    <location>
        <begin position="736"/>
        <end position="777"/>
    </location>
</feature>
<keyword evidence="4" id="KW-0812">Transmembrane</keyword>
<dbReference type="Pfam" id="PF26176">
    <property type="entry name" value="zf_C2H2_17_2"/>
    <property type="match status" value="1"/>
</dbReference>
<keyword evidence="1" id="KW-0863">Zinc-finger</keyword>
<feature type="compositionally biased region" description="Basic and acidic residues" evidence="3">
    <location>
        <begin position="526"/>
        <end position="540"/>
    </location>
</feature>
<dbReference type="SMART" id="SM00355">
    <property type="entry name" value="ZnF_C2H2"/>
    <property type="match status" value="3"/>
</dbReference>
<keyword evidence="4" id="KW-1133">Transmembrane helix</keyword>
<dbReference type="OrthoDB" id="5305647at2759"/>
<evidence type="ECO:0000259" key="5">
    <source>
        <dbReference type="PROSITE" id="PS50157"/>
    </source>
</evidence>
<keyword evidence="1" id="KW-0479">Metal-binding</keyword>
<gene>
    <name evidence="6" type="ORF">Bfra_003410</name>
</gene>
<dbReference type="AlphaFoldDB" id="A0A8H6AWM7"/>
<feature type="compositionally biased region" description="Polar residues" evidence="3">
    <location>
        <begin position="341"/>
        <end position="350"/>
    </location>
</feature>
<comment type="caution">
    <text evidence="6">The sequence shown here is derived from an EMBL/GenBank/DDBJ whole genome shotgun (WGS) entry which is preliminary data.</text>
</comment>
<feature type="compositionally biased region" description="Basic and acidic residues" evidence="3">
    <location>
        <begin position="387"/>
        <end position="407"/>
    </location>
</feature>
<dbReference type="InterPro" id="IPR059095">
    <property type="entry name" value="Znf_C2H2_17_2nd"/>
</dbReference>
<keyword evidence="7" id="KW-1185">Reference proteome</keyword>
<dbReference type="GO" id="GO:0008270">
    <property type="term" value="F:zinc ion binding"/>
    <property type="evidence" value="ECO:0007669"/>
    <property type="project" value="UniProtKB-KW"/>
</dbReference>
<dbReference type="Pfam" id="PF26177">
    <property type="entry name" value="zf_C2H2_17_1st"/>
    <property type="match status" value="1"/>
</dbReference>
<dbReference type="GeneID" id="59257508"/>
<feature type="compositionally biased region" description="Polar residues" evidence="3">
    <location>
        <begin position="316"/>
        <end position="326"/>
    </location>
</feature>
<proteinExistence type="predicted"/>
<keyword evidence="2" id="KW-0175">Coiled coil</keyword>
<accession>A0A8H6AWM7</accession>
<evidence type="ECO:0000313" key="6">
    <source>
        <dbReference type="EMBL" id="KAF5874957.1"/>
    </source>
</evidence>
<feature type="domain" description="C2H2-type" evidence="5">
    <location>
        <begin position="676"/>
        <end position="705"/>
    </location>
</feature>
<dbReference type="Proteomes" id="UP000531561">
    <property type="component" value="Unassembled WGS sequence"/>
</dbReference>
<dbReference type="PROSITE" id="PS50157">
    <property type="entry name" value="ZINC_FINGER_C2H2_2"/>
    <property type="match status" value="1"/>
</dbReference>
<evidence type="ECO:0000256" key="1">
    <source>
        <dbReference type="PROSITE-ProRule" id="PRU00042"/>
    </source>
</evidence>